<comment type="caution">
    <text evidence="5">The sequence shown here is derived from an EMBL/GenBank/DDBJ whole genome shotgun (WGS) entry which is preliminary data.</text>
</comment>
<dbReference type="GO" id="GO:0005886">
    <property type="term" value="C:plasma membrane"/>
    <property type="evidence" value="ECO:0007669"/>
    <property type="project" value="TreeGrafter"/>
</dbReference>
<evidence type="ECO:0000256" key="2">
    <source>
        <dbReference type="ARBA" id="ARBA00022989"/>
    </source>
</evidence>
<sequence>MIKSESFVSVVTVIYGHLEEVYEPLKKLSLTLDESYSDYEIVVVVPGVNSTNAQIEDRILKDINCVRIILLSSPVYHDVALAAGLENAIGDFVVLWNPVSDPVDVVHQIVEQCRAGSDIVIGVTNKARSLRYSLIRKMMNVALRTIDYDIPANSTSLRCLSRRAVNAVTRIGKFHHQFYLRIQKTGYTASAFNYMPVKENEGAKIIESLRRLLRLMVFNSARPLRWMSMLGFFGSVAGLLFACYSVLIHLINGHVVEGWTTTILFMSVMFIIQFVMMAFFGEYLGRMLDENSAQAGYAVVYERNSDVMVNVDRVNVLETSLMHEPNNVQTGRDK</sequence>
<gene>
    <name evidence="5" type="ORF">F3I20_00165</name>
</gene>
<dbReference type="EMBL" id="VWVM01000001">
    <property type="protein sequence ID" value="KAA6128754.1"/>
    <property type="molecule type" value="Genomic_DNA"/>
</dbReference>
<dbReference type="AlphaFoldDB" id="A0AB34CU01"/>
<keyword evidence="3 4" id="KW-0472">Membrane</keyword>
<evidence type="ECO:0000256" key="3">
    <source>
        <dbReference type="ARBA" id="ARBA00023136"/>
    </source>
</evidence>
<accession>A0AB34CU01</accession>
<feature type="transmembrane region" description="Helical" evidence="4">
    <location>
        <begin position="263"/>
        <end position="284"/>
    </location>
</feature>
<dbReference type="Proteomes" id="UP000324255">
    <property type="component" value="Unassembled WGS sequence"/>
</dbReference>
<proteinExistence type="predicted"/>
<evidence type="ECO:0000313" key="6">
    <source>
        <dbReference type="Proteomes" id="UP000324255"/>
    </source>
</evidence>
<evidence type="ECO:0000313" key="5">
    <source>
        <dbReference type="EMBL" id="KAA6128754.1"/>
    </source>
</evidence>
<keyword evidence="5" id="KW-0808">Transferase</keyword>
<dbReference type="InterPro" id="IPR050256">
    <property type="entry name" value="Glycosyltransferase_2"/>
</dbReference>
<dbReference type="PANTHER" id="PTHR48090:SF3">
    <property type="entry name" value="UNDECAPRENYL-PHOSPHATE 4-DEOXY-4-FORMAMIDO-L-ARABINOSE TRANSFERASE"/>
    <property type="match status" value="1"/>
</dbReference>
<keyword evidence="1 4" id="KW-0812">Transmembrane</keyword>
<dbReference type="SUPFAM" id="SSF53448">
    <property type="entry name" value="Nucleotide-diphospho-sugar transferases"/>
    <property type="match status" value="1"/>
</dbReference>
<evidence type="ECO:0000256" key="4">
    <source>
        <dbReference type="SAM" id="Phobius"/>
    </source>
</evidence>
<organism evidence="5 6">
    <name type="scientific">Candidatus Pantoea gossypiicola</name>
    <dbReference type="NCBI Taxonomy" id="2608008"/>
    <lineage>
        <taxon>Bacteria</taxon>
        <taxon>Pseudomonadati</taxon>
        <taxon>Pseudomonadota</taxon>
        <taxon>Gammaproteobacteria</taxon>
        <taxon>Enterobacterales</taxon>
        <taxon>Erwiniaceae</taxon>
        <taxon>Pantoea</taxon>
    </lineage>
</organism>
<keyword evidence="2 4" id="KW-1133">Transmembrane helix</keyword>
<dbReference type="InterPro" id="IPR029044">
    <property type="entry name" value="Nucleotide-diphossugar_trans"/>
</dbReference>
<keyword evidence="6" id="KW-1185">Reference proteome</keyword>
<name>A0AB34CU01_9GAMM</name>
<dbReference type="GO" id="GO:0016740">
    <property type="term" value="F:transferase activity"/>
    <property type="evidence" value="ECO:0007669"/>
    <property type="project" value="UniProtKB-KW"/>
</dbReference>
<dbReference type="PANTHER" id="PTHR48090">
    <property type="entry name" value="UNDECAPRENYL-PHOSPHATE 4-DEOXY-4-FORMAMIDO-L-ARABINOSE TRANSFERASE-RELATED"/>
    <property type="match status" value="1"/>
</dbReference>
<evidence type="ECO:0000256" key="1">
    <source>
        <dbReference type="ARBA" id="ARBA00022692"/>
    </source>
</evidence>
<reference evidence="5 6" key="1">
    <citation type="submission" date="2019-09" db="EMBL/GenBank/DDBJ databases">
        <title>Genomic diversity of phyloplane-associated Pantoea species in Pakistan cotton crop.</title>
        <authorList>
            <person name="Tufail M.R."/>
            <person name="Cook D.R."/>
        </authorList>
    </citation>
    <scope>NUCLEOTIDE SEQUENCE [LARGE SCALE GENOMIC DNA]</scope>
    <source>
        <strain evidence="5 6">B_8</strain>
    </source>
</reference>
<protein>
    <submittedName>
        <fullName evidence="5">Glycosyl transferase family 2</fullName>
    </submittedName>
</protein>
<feature type="transmembrane region" description="Helical" evidence="4">
    <location>
        <begin position="230"/>
        <end position="251"/>
    </location>
</feature>
<dbReference type="RefSeq" id="WP_150037041.1">
    <property type="nucleotide sequence ID" value="NZ_VWVM01000001.1"/>
</dbReference>